<evidence type="ECO:0000313" key="1">
    <source>
        <dbReference type="EMBL" id="KIO30122.1"/>
    </source>
</evidence>
<organism evidence="1 2">
    <name type="scientific">Tulasnella calospora MUT 4182</name>
    <dbReference type="NCBI Taxonomy" id="1051891"/>
    <lineage>
        <taxon>Eukaryota</taxon>
        <taxon>Fungi</taxon>
        <taxon>Dikarya</taxon>
        <taxon>Basidiomycota</taxon>
        <taxon>Agaricomycotina</taxon>
        <taxon>Agaricomycetes</taxon>
        <taxon>Cantharellales</taxon>
        <taxon>Tulasnellaceae</taxon>
        <taxon>Tulasnella</taxon>
    </lineage>
</organism>
<gene>
    <name evidence="1" type="ORF">M407DRAFT_20793</name>
</gene>
<dbReference type="HOGENOM" id="CLU_660889_0_0_1"/>
<reference evidence="1 2" key="1">
    <citation type="submission" date="2014-04" db="EMBL/GenBank/DDBJ databases">
        <authorList>
            <consortium name="DOE Joint Genome Institute"/>
            <person name="Kuo A."/>
            <person name="Girlanda M."/>
            <person name="Perotto S."/>
            <person name="Kohler A."/>
            <person name="Nagy L.G."/>
            <person name="Floudas D."/>
            <person name="Copeland A."/>
            <person name="Barry K.W."/>
            <person name="Cichocki N."/>
            <person name="Veneault-Fourrey C."/>
            <person name="LaButti K."/>
            <person name="Lindquist E.A."/>
            <person name="Lipzen A."/>
            <person name="Lundell T."/>
            <person name="Morin E."/>
            <person name="Murat C."/>
            <person name="Sun H."/>
            <person name="Tunlid A."/>
            <person name="Henrissat B."/>
            <person name="Grigoriev I.V."/>
            <person name="Hibbett D.S."/>
            <person name="Martin F."/>
            <person name="Nordberg H.P."/>
            <person name="Cantor M.N."/>
            <person name="Hua S.X."/>
        </authorList>
    </citation>
    <scope>NUCLEOTIDE SEQUENCE [LARGE SCALE GENOMIC DNA]</scope>
    <source>
        <strain evidence="1 2">MUT 4182</strain>
    </source>
</reference>
<proteinExistence type="predicted"/>
<accession>A0A0C3M8S0</accession>
<protein>
    <submittedName>
        <fullName evidence="1">Uncharacterized protein</fullName>
    </submittedName>
</protein>
<evidence type="ECO:0000313" key="2">
    <source>
        <dbReference type="Proteomes" id="UP000054248"/>
    </source>
</evidence>
<keyword evidence="2" id="KW-1185">Reference proteome</keyword>
<reference evidence="2" key="2">
    <citation type="submission" date="2015-01" db="EMBL/GenBank/DDBJ databases">
        <title>Evolutionary Origins and Diversification of the Mycorrhizal Mutualists.</title>
        <authorList>
            <consortium name="DOE Joint Genome Institute"/>
            <consortium name="Mycorrhizal Genomics Consortium"/>
            <person name="Kohler A."/>
            <person name="Kuo A."/>
            <person name="Nagy L.G."/>
            <person name="Floudas D."/>
            <person name="Copeland A."/>
            <person name="Barry K.W."/>
            <person name="Cichocki N."/>
            <person name="Veneault-Fourrey C."/>
            <person name="LaButti K."/>
            <person name="Lindquist E.A."/>
            <person name="Lipzen A."/>
            <person name="Lundell T."/>
            <person name="Morin E."/>
            <person name="Murat C."/>
            <person name="Riley R."/>
            <person name="Ohm R."/>
            <person name="Sun H."/>
            <person name="Tunlid A."/>
            <person name="Henrissat B."/>
            <person name="Grigoriev I.V."/>
            <person name="Hibbett D.S."/>
            <person name="Martin F."/>
        </authorList>
    </citation>
    <scope>NUCLEOTIDE SEQUENCE [LARGE SCALE GENOMIC DNA]</scope>
    <source>
        <strain evidence="2">MUT 4182</strain>
    </source>
</reference>
<dbReference type="Proteomes" id="UP000054248">
    <property type="component" value="Unassembled WGS sequence"/>
</dbReference>
<sequence length="461" mass="51630">MHILDFSYDDLLEIAKRARVADIRSWIQTCKAFASLQESLALPLRLLRLIEEHDLSPDILELPAGASAVESLVTRPQRFQNLLLQGALTGQSLVCYHTTIQNEEILRANIVPGGRWLVTITVSVEESSDRPIMCRVWDLDHAHEESDLEPYATMSLPASDGYNTGQLWLRRSSEGNTAQIWVYTVGLRVIEFDHLDRKIPLKLLRIISTEGVDTSEGIGLHGDYVFDVERYAGPTITVLNWVTGFKKTFEFKAQIYVTSNYHVLSIGPEGLVVLDQINQTIAFYALPGSGLGTRDWSEPVQGGIDNVGVLYCVKWTTIQGIVPYGPGQPLHWPPVNRPYSTPQPATSVIKFPQHLVYVEYSSNPRETDLDKLPLAFVMPAGSSEPYVYQRTMDGHVVGVSVLGFDVHFLMKDGTQSVQSFEHEFGDNWTRKFVCPFGGVIGGFGTSRHVDKIYLWKLDGSF</sequence>
<dbReference type="EMBL" id="KN822975">
    <property type="protein sequence ID" value="KIO30122.1"/>
    <property type="molecule type" value="Genomic_DNA"/>
</dbReference>
<name>A0A0C3M8S0_9AGAM</name>
<dbReference type="OrthoDB" id="3153355at2759"/>
<dbReference type="AlphaFoldDB" id="A0A0C3M8S0"/>